<dbReference type="GO" id="GO:0004168">
    <property type="term" value="F:dolichol kinase activity"/>
    <property type="evidence" value="ECO:0007669"/>
    <property type="project" value="UniProtKB-EC"/>
</dbReference>
<feature type="transmembrane region" description="Helical" evidence="11">
    <location>
        <begin position="78"/>
        <end position="97"/>
    </location>
</feature>
<dbReference type="EMBL" id="BIMX01000009">
    <property type="protein sequence ID" value="GCE99286.1"/>
    <property type="molecule type" value="Genomic_DNA"/>
</dbReference>
<evidence type="ECO:0000256" key="6">
    <source>
        <dbReference type="ARBA" id="ARBA00022777"/>
    </source>
</evidence>
<evidence type="ECO:0000256" key="7">
    <source>
        <dbReference type="ARBA" id="ARBA00022824"/>
    </source>
</evidence>
<keyword evidence="13" id="KW-1185">Reference proteome</keyword>
<evidence type="ECO:0000256" key="8">
    <source>
        <dbReference type="ARBA" id="ARBA00022989"/>
    </source>
</evidence>
<evidence type="ECO:0000256" key="3">
    <source>
        <dbReference type="ARBA" id="ARBA00012132"/>
    </source>
</evidence>
<feature type="transmembrane region" description="Helical" evidence="11">
    <location>
        <begin position="109"/>
        <end position="126"/>
    </location>
</feature>
<keyword evidence="6" id="KW-0418">Kinase</keyword>
<proteinExistence type="inferred from homology"/>
<feature type="transmembrane region" description="Helical" evidence="11">
    <location>
        <begin position="256"/>
        <end position="274"/>
    </location>
</feature>
<name>A0A4C2E7Q8_9SACH</name>
<accession>A0A4C2E7Q8</accession>
<dbReference type="GO" id="GO:0043048">
    <property type="term" value="P:dolichyl monophosphate biosynthetic process"/>
    <property type="evidence" value="ECO:0007669"/>
    <property type="project" value="TreeGrafter"/>
</dbReference>
<feature type="transmembrane region" description="Helical" evidence="11">
    <location>
        <begin position="294"/>
        <end position="316"/>
    </location>
</feature>
<keyword evidence="5 11" id="KW-0812">Transmembrane</keyword>
<dbReference type="InterPro" id="IPR032974">
    <property type="entry name" value="Polypren_kinase"/>
</dbReference>
<feature type="region of interest" description="Disordered" evidence="10">
    <location>
        <begin position="1"/>
        <end position="30"/>
    </location>
</feature>
<feature type="compositionally biased region" description="Polar residues" evidence="10">
    <location>
        <begin position="18"/>
        <end position="30"/>
    </location>
</feature>
<keyword evidence="4" id="KW-0808">Transferase</keyword>
<keyword evidence="7" id="KW-0256">Endoplasmic reticulum</keyword>
<dbReference type="PANTHER" id="PTHR13205">
    <property type="entry name" value="TRANSMEMBRANE PROTEIN 15-RELATED"/>
    <property type="match status" value="1"/>
</dbReference>
<dbReference type="EC" id="2.7.1.108" evidence="3"/>
<organism evidence="12 13">
    <name type="scientific">Zygosaccharomyces mellis</name>
    <dbReference type="NCBI Taxonomy" id="42258"/>
    <lineage>
        <taxon>Eukaryota</taxon>
        <taxon>Fungi</taxon>
        <taxon>Dikarya</taxon>
        <taxon>Ascomycota</taxon>
        <taxon>Saccharomycotina</taxon>
        <taxon>Saccharomycetes</taxon>
        <taxon>Saccharomycetales</taxon>
        <taxon>Saccharomycetaceae</taxon>
        <taxon>Zygosaccharomyces</taxon>
    </lineage>
</organism>
<dbReference type="Proteomes" id="UP000301737">
    <property type="component" value="Unassembled WGS sequence"/>
</dbReference>
<protein>
    <recommendedName>
        <fullName evidence="3">dolichol kinase</fullName>
        <ecNumber evidence="3">2.7.1.108</ecNumber>
    </recommendedName>
</protein>
<reference evidence="12 13" key="1">
    <citation type="submission" date="2019-01" db="EMBL/GenBank/DDBJ databases">
        <title>Draft Genome Sequencing of Zygosaccharomyces mellis Ca-7.</title>
        <authorList>
            <person name="Shiwa Y."/>
            <person name="Kanesaki Y."/>
            <person name="Ishige T."/>
            <person name="Mura K."/>
            <person name="Hori T."/>
            <person name="Tamura T."/>
        </authorList>
    </citation>
    <scope>NUCLEOTIDE SEQUENCE [LARGE SCALE GENOMIC DNA]</scope>
    <source>
        <strain evidence="12 13">Ca-7</strain>
    </source>
</reference>
<evidence type="ECO:0000313" key="12">
    <source>
        <dbReference type="EMBL" id="GCE99286.1"/>
    </source>
</evidence>
<comment type="subcellular location">
    <subcellularLocation>
        <location evidence="1">Endoplasmic reticulum membrane</location>
        <topology evidence="1">Multi-pass membrane protein</topology>
    </subcellularLocation>
</comment>
<evidence type="ECO:0000256" key="9">
    <source>
        <dbReference type="ARBA" id="ARBA00023136"/>
    </source>
</evidence>
<dbReference type="PANTHER" id="PTHR13205:SF15">
    <property type="entry name" value="DOLICHOL KINASE"/>
    <property type="match status" value="1"/>
</dbReference>
<keyword evidence="8 11" id="KW-1133">Transmembrane helix</keyword>
<feature type="transmembrane region" description="Helical" evidence="11">
    <location>
        <begin position="391"/>
        <end position="411"/>
    </location>
</feature>
<dbReference type="GO" id="GO:0005789">
    <property type="term" value="C:endoplasmic reticulum membrane"/>
    <property type="evidence" value="ECO:0007669"/>
    <property type="project" value="UniProtKB-SubCell"/>
</dbReference>
<evidence type="ECO:0000256" key="5">
    <source>
        <dbReference type="ARBA" id="ARBA00022692"/>
    </source>
</evidence>
<evidence type="ECO:0000256" key="11">
    <source>
        <dbReference type="SAM" id="Phobius"/>
    </source>
</evidence>
<feature type="transmembrane region" description="Helical" evidence="11">
    <location>
        <begin position="450"/>
        <end position="468"/>
    </location>
</feature>
<dbReference type="AlphaFoldDB" id="A0A4C2E7Q8"/>
<comment type="similarity">
    <text evidence="2">Belongs to the polyprenol kinase family.</text>
</comment>
<keyword evidence="9 11" id="KW-0472">Membrane</keyword>
<gene>
    <name evidence="12" type="ORF">ZYGM_002271</name>
</gene>
<comment type="caution">
    <text evidence="12">The sequence shown here is derived from an EMBL/GenBank/DDBJ whole genome shotgun (WGS) entry which is preliminary data.</text>
</comment>
<evidence type="ECO:0000256" key="10">
    <source>
        <dbReference type="SAM" id="MobiDB-lite"/>
    </source>
</evidence>
<evidence type="ECO:0000313" key="13">
    <source>
        <dbReference type="Proteomes" id="UP000301737"/>
    </source>
</evidence>
<feature type="transmembrane region" description="Helical" evidence="11">
    <location>
        <begin position="227"/>
        <end position="244"/>
    </location>
</feature>
<dbReference type="OrthoDB" id="377083at2759"/>
<evidence type="ECO:0000256" key="2">
    <source>
        <dbReference type="ARBA" id="ARBA00010794"/>
    </source>
</evidence>
<evidence type="ECO:0000256" key="4">
    <source>
        <dbReference type="ARBA" id="ARBA00022679"/>
    </source>
</evidence>
<feature type="compositionally biased region" description="Low complexity" evidence="10">
    <location>
        <begin position="1"/>
        <end position="15"/>
    </location>
</feature>
<evidence type="ECO:0000256" key="1">
    <source>
        <dbReference type="ARBA" id="ARBA00004477"/>
    </source>
</evidence>
<sequence>MTKLGASLAPSSSAAEEQVTQKQDEVSATTINTENERGYSFFDAILRPERILQIGILGLSTHLAYNKYYNMDAEHMEIMQMGLVATAAIIVGIYSSFKASRQNPDVLPDFNSIYLIFIPLMMSLLFDKDNAPANVAFVTNCLQMSPFYRLPMQMIFIALHTVNYSFEEKWSYIAAVPINYLIYQTLAKISCLKSLDKIDCSLFSILLTNVLYLNTSDLLCFQVLQKTFTAFVIVVVINSAVSFLTRDMSNGVIRSMLLFSVFLVGFPLGIKKLLSIEGKDPLVWIIDYIIGSKVRQTILFTWLGSLVFLIPNLLIFKSNFTLNTSRKVWHFLILILISYPFTLDPEFVKISLSGTIVLFLCVEYLRYLKLEPFGEFLDSRLRSFADFRDDKGPLIISYIYLIVGIATPLLISNSPVGLIGLGVGDSLASIVGSKWGRTAWPGTGKTVEGTSAFIVSTFLVSVIFKQYLGYFKEISSLNLILTCTLSGVLEGNSLLNDNILIPAFMLVAEHILS</sequence>